<keyword evidence="1" id="KW-0732">Signal</keyword>
<evidence type="ECO:0000256" key="1">
    <source>
        <dbReference type="SAM" id="SignalP"/>
    </source>
</evidence>
<evidence type="ECO:0000313" key="4">
    <source>
        <dbReference type="Proteomes" id="UP000245535"/>
    </source>
</evidence>
<dbReference type="Pfam" id="PF18962">
    <property type="entry name" value="Por_Secre_tail"/>
    <property type="match status" value="1"/>
</dbReference>
<keyword evidence="4" id="KW-1185">Reference proteome</keyword>
<dbReference type="InterPro" id="IPR026444">
    <property type="entry name" value="Secre_tail"/>
</dbReference>
<accession>A0A316A2M9</accession>
<sequence length="488" mass="53968">MKSKQLNSLFKLCTILLFVMWSSVNVMAQCESCNTISGDLTEDTDLDNGTVNLNNVEGQCLYSQFPSTSTTIKACFCALGASDPNEAELQTIFAACANENGQIEQCTFTSPQYSFFDILTTSFDFITKVPISIIVQDALPSDAYLLYFEQNTPISTTVNGSPSTSYRTRGIVQGNQQWGIAIGASGIDGGKALNLDRRADTGFSSFDLCLCKESDVNDSTWPQNGFENTCKGGDINQSSGVFYDLPSGSDQLGEQDLCNCDVWDHSDGAADNDAIRAYTIVNYNQNTIAVNSGCNLCSYADPDFSLPIQLTLFNSESEGENVKLYWETASEFNSNYFEVQHSVDGLNYKTIGRVAASGDTEVLRAYEFIHREPSAGYNLYRLKMVDNDNSYEYSPTTLHQYTITDLSLGLYPVPAQNIVKIKNLRKLTREPVEVVIYDLLGMPIKTTNLGQFTNDVDLTGLKDGVYSIQIQYLNQTETFRLVKKSEAK</sequence>
<protein>
    <submittedName>
        <fullName evidence="3">Putative secreted protein (Por secretion system target)</fullName>
    </submittedName>
</protein>
<dbReference type="AlphaFoldDB" id="A0A316A2M9"/>
<comment type="caution">
    <text evidence="3">The sequence shown here is derived from an EMBL/GenBank/DDBJ whole genome shotgun (WGS) entry which is preliminary data.</text>
</comment>
<dbReference type="RefSeq" id="WP_109615492.1">
    <property type="nucleotide sequence ID" value="NZ_QGDO01000001.1"/>
</dbReference>
<feature type="domain" description="Secretion system C-terminal sorting" evidence="2">
    <location>
        <begin position="410"/>
        <end position="478"/>
    </location>
</feature>
<dbReference type="OrthoDB" id="1466765at2"/>
<evidence type="ECO:0000259" key="2">
    <source>
        <dbReference type="Pfam" id="PF18962"/>
    </source>
</evidence>
<proteinExistence type="predicted"/>
<feature type="signal peptide" evidence="1">
    <location>
        <begin position="1"/>
        <end position="28"/>
    </location>
</feature>
<dbReference type="NCBIfam" id="TIGR04183">
    <property type="entry name" value="Por_Secre_tail"/>
    <property type="match status" value="1"/>
</dbReference>
<dbReference type="EMBL" id="QGDO01000001">
    <property type="protein sequence ID" value="PWJ43967.1"/>
    <property type="molecule type" value="Genomic_DNA"/>
</dbReference>
<organism evidence="3 4">
    <name type="scientific">Sediminitomix flava</name>
    <dbReference type="NCBI Taxonomy" id="379075"/>
    <lineage>
        <taxon>Bacteria</taxon>
        <taxon>Pseudomonadati</taxon>
        <taxon>Bacteroidota</taxon>
        <taxon>Cytophagia</taxon>
        <taxon>Cytophagales</taxon>
        <taxon>Flammeovirgaceae</taxon>
        <taxon>Sediminitomix</taxon>
    </lineage>
</organism>
<gene>
    <name evidence="3" type="ORF">BC781_101317</name>
</gene>
<name>A0A316A2M9_SEDFL</name>
<evidence type="ECO:0000313" key="3">
    <source>
        <dbReference type="EMBL" id="PWJ43967.1"/>
    </source>
</evidence>
<reference evidence="3 4" key="1">
    <citation type="submission" date="2018-03" db="EMBL/GenBank/DDBJ databases">
        <title>Genomic Encyclopedia of Archaeal and Bacterial Type Strains, Phase II (KMG-II): from individual species to whole genera.</title>
        <authorList>
            <person name="Goeker M."/>
        </authorList>
    </citation>
    <scope>NUCLEOTIDE SEQUENCE [LARGE SCALE GENOMIC DNA]</scope>
    <source>
        <strain evidence="3 4">DSM 28229</strain>
    </source>
</reference>
<feature type="chain" id="PRO_5016348632" evidence="1">
    <location>
        <begin position="29"/>
        <end position="488"/>
    </location>
</feature>
<dbReference type="Proteomes" id="UP000245535">
    <property type="component" value="Unassembled WGS sequence"/>
</dbReference>